<sequence length="314" mass="35413">MPAFAKESDIACSAWGADSDRLLLYGQSDNGEILEYKYDDGRFKFLGVVTKARAASPIAVASNNKNWIRVYFLDEGRHVVEAANKGSGWELSTWGVTLHAASRLAARNDDHGIRVFGQAENGNFIEITRKGSTTSWKVISKRSVPGTSIAVPQNGIDRLFFLEVPEKHEHDDLFPDMKNDLLVKGSSIVTNWLTNQLHKVPDVELAQYRLDGEGTSWVKIDSWLSAVPNMQLAITDIGSQMEIMRTRNGKVHESWYKGGWHHNGFESKISDGPIAIVTWRDHRFAVFWHDVDDPTKINWAEARTDGWRAREAFN</sequence>
<dbReference type="Proteomes" id="UP001149079">
    <property type="component" value="Unassembled WGS sequence"/>
</dbReference>
<evidence type="ECO:0000256" key="1">
    <source>
        <dbReference type="ARBA" id="ARBA00009042"/>
    </source>
</evidence>
<dbReference type="GO" id="GO:0030246">
    <property type="term" value="F:carbohydrate binding"/>
    <property type="evidence" value="ECO:0007669"/>
    <property type="project" value="UniProtKB-KW"/>
</dbReference>
<comment type="caution">
    <text evidence="4">The sequence shown here is derived from an EMBL/GenBank/DDBJ whole genome shotgun (WGS) entry which is preliminary data.</text>
</comment>
<evidence type="ECO:0000313" key="4">
    <source>
        <dbReference type="EMBL" id="KAJ5135774.1"/>
    </source>
</evidence>
<organism evidence="4 5">
    <name type="scientific">Penicillium bovifimosum</name>
    <dbReference type="NCBI Taxonomy" id="126998"/>
    <lineage>
        <taxon>Eukaryota</taxon>
        <taxon>Fungi</taxon>
        <taxon>Dikarya</taxon>
        <taxon>Ascomycota</taxon>
        <taxon>Pezizomycotina</taxon>
        <taxon>Eurotiomycetes</taxon>
        <taxon>Eurotiomycetidae</taxon>
        <taxon>Eurotiales</taxon>
        <taxon>Aspergillaceae</taxon>
        <taxon>Penicillium</taxon>
    </lineage>
</organism>
<protein>
    <recommendedName>
        <fullName evidence="2">Fucose-specific lectin</fullName>
    </recommendedName>
</protein>
<comment type="similarity">
    <text evidence="1">Belongs to the fungal fucose-specific lectin family.</text>
</comment>
<dbReference type="AlphaFoldDB" id="A0A9W9H1A5"/>
<accession>A0A9W9H1A5</accession>
<evidence type="ECO:0000256" key="2">
    <source>
        <dbReference type="ARBA" id="ARBA00015560"/>
    </source>
</evidence>
<dbReference type="Gene3D" id="2.120.10.70">
    <property type="entry name" value="Fucose-specific lectin"/>
    <property type="match status" value="2"/>
</dbReference>
<keyword evidence="3" id="KW-0430">Lectin</keyword>
<dbReference type="OrthoDB" id="4261332at2759"/>
<keyword evidence="5" id="KW-1185">Reference proteome</keyword>
<dbReference type="EMBL" id="JAPQKL010000004">
    <property type="protein sequence ID" value="KAJ5135774.1"/>
    <property type="molecule type" value="Genomic_DNA"/>
</dbReference>
<evidence type="ECO:0000256" key="3">
    <source>
        <dbReference type="ARBA" id="ARBA00022734"/>
    </source>
</evidence>
<dbReference type="GeneID" id="81404966"/>
<gene>
    <name evidence="4" type="ORF">N7515_005052</name>
</gene>
<dbReference type="RefSeq" id="XP_056522746.1">
    <property type="nucleotide sequence ID" value="XM_056665796.1"/>
</dbReference>
<reference evidence="4" key="2">
    <citation type="journal article" date="2023" name="IMA Fungus">
        <title>Comparative genomic study of the Penicillium genus elucidates a diverse pangenome and 15 lateral gene transfer events.</title>
        <authorList>
            <person name="Petersen C."/>
            <person name="Sorensen T."/>
            <person name="Nielsen M.R."/>
            <person name="Sondergaard T.E."/>
            <person name="Sorensen J.L."/>
            <person name="Fitzpatrick D.A."/>
            <person name="Frisvad J.C."/>
            <person name="Nielsen K.L."/>
        </authorList>
    </citation>
    <scope>NUCLEOTIDE SEQUENCE</scope>
    <source>
        <strain evidence="4">IBT 22155</strain>
    </source>
</reference>
<dbReference type="SUPFAM" id="SSF89372">
    <property type="entry name" value="Fucose-specific lectin"/>
    <property type="match status" value="2"/>
</dbReference>
<dbReference type="Pfam" id="PF07938">
    <property type="entry name" value="Fungal_lectin"/>
    <property type="match status" value="1"/>
</dbReference>
<evidence type="ECO:0000313" key="5">
    <source>
        <dbReference type="Proteomes" id="UP001149079"/>
    </source>
</evidence>
<proteinExistence type="inferred from homology"/>
<name>A0A9W9H1A5_9EURO</name>
<reference evidence="4" key="1">
    <citation type="submission" date="2022-11" db="EMBL/GenBank/DDBJ databases">
        <authorList>
            <person name="Petersen C."/>
        </authorList>
    </citation>
    <scope>NUCLEOTIDE SEQUENCE</scope>
    <source>
        <strain evidence="4">IBT 22155</strain>
    </source>
</reference>
<dbReference type="InterPro" id="IPR012475">
    <property type="entry name" value="Fungal_lectin"/>
</dbReference>